<reference evidence="1 2" key="1">
    <citation type="submission" date="2020-03" db="EMBL/GenBank/DDBJ databases">
        <title>Genomic Encyclopedia of Type Strains, Phase III (KMG-III): the genomes of soil and plant-associated and newly described type strains.</title>
        <authorList>
            <person name="Whitman W."/>
        </authorList>
    </citation>
    <scope>NUCLEOTIDE SEQUENCE [LARGE SCALE GENOMIC DNA]</scope>
    <source>
        <strain evidence="1 2">CECT 8804</strain>
    </source>
</reference>
<organism evidence="1 2">
    <name type="scientific">Sphingomonas vulcanisoli</name>
    <dbReference type="NCBI Taxonomy" id="1658060"/>
    <lineage>
        <taxon>Bacteria</taxon>
        <taxon>Pseudomonadati</taxon>
        <taxon>Pseudomonadota</taxon>
        <taxon>Alphaproteobacteria</taxon>
        <taxon>Sphingomonadales</taxon>
        <taxon>Sphingomonadaceae</taxon>
        <taxon>Sphingomonas</taxon>
    </lineage>
</organism>
<dbReference type="EMBL" id="JAAOZC010000009">
    <property type="protein sequence ID" value="NIJ09204.1"/>
    <property type="molecule type" value="Genomic_DNA"/>
</dbReference>
<name>A0ABX0TUJ7_9SPHN</name>
<proteinExistence type="predicted"/>
<evidence type="ECO:0000313" key="1">
    <source>
        <dbReference type="EMBL" id="NIJ09204.1"/>
    </source>
</evidence>
<gene>
    <name evidence="1" type="ORF">FHS31_002836</name>
</gene>
<accession>A0ABX0TUJ7</accession>
<keyword evidence="2" id="KW-1185">Reference proteome</keyword>
<protein>
    <submittedName>
        <fullName evidence="1">Uncharacterized protein</fullName>
    </submittedName>
</protein>
<sequence length="70" mass="8021">MSWVAWTSIFLDVLTLLFIARATREIKTSLSDARHERLDINRRIEVLSRRVDKREAAIGEAERVPTGNGL</sequence>
<dbReference type="RefSeq" id="WP_167074602.1">
    <property type="nucleotide sequence ID" value="NZ_JAAOZC010000009.1"/>
</dbReference>
<comment type="caution">
    <text evidence="1">The sequence shown here is derived from an EMBL/GenBank/DDBJ whole genome shotgun (WGS) entry which is preliminary data.</text>
</comment>
<dbReference type="Proteomes" id="UP000727456">
    <property type="component" value="Unassembled WGS sequence"/>
</dbReference>
<evidence type="ECO:0000313" key="2">
    <source>
        <dbReference type="Proteomes" id="UP000727456"/>
    </source>
</evidence>